<reference evidence="2" key="1">
    <citation type="submission" date="2014-09" db="EMBL/GenBank/DDBJ databases">
        <authorList>
            <person name="Magalhaes I.L.F."/>
            <person name="Oliveira U."/>
            <person name="Santos F.R."/>
            <person name="Vidigal T.H.D.A."/>
            <person name="Brescovit A.D."/>
            <person name="Santos A.J."/>
        </authorList>
    </citation>
    <scope>NUCLEOTIDE SEQUENCE</scope>
    <source>
        <tissue evidence="2">Shoot tissue taken approximately 20 cm above the soil surface</tissue>
    </source>
</reference>
<feature type="region of interest" description="Disordered" evidence="1">
    <location>
        <begin position="1"/>
        <end position="22"/>
    </location>
</feature>
<reference evidence="2" key="2">
    <citation type="journal article" date="2015" name="Data Brief">
        <title>Shoot transcriptome of the giant reed, Arundo donax.</title>
        <authorList>
            <person name="Barrero R.A."/>
            <person name="Guerrero F.D."/>
            <person name="Moolhuijzen P."/>
            <person name="Goolsby J.A."/>
            <person name="Tidwell J."/>
            <person name="Bellgard S.E."/>
            <person name="Bellgard M.I."/>
        </authorList>
    </citation>
    <scope>NUCLEOTIDE SEQUENCE</scope>
    <source>
        <tissue evidence="2">Shoot tissue taken approximately 20 cm above the soil surface</tissue>
    </source>
</reference>
<proteinExistence type="predicted"/>
<protein>
    <submittedName>
        <fullName evidence="2">Uncharacterized protein</fullName>
    </submittedName>
</protein>
<dbReference type="EMBL" id="GBRH01209920">
    <property type="protein sequence ID" value="JAD87975.1"/>
    <property type="molecule type" value="Transcribed_RNA"/>
</dbReference>
<dbReference type="AlphaFoldDB" id="A0A0A9DQN4"/>
<evidence type="ECO:0000313" key="2">
    <source>
        <dbReference type="EMBL" id="JAD87975.1"/>
    </source>
</evidence>
<organism evidence="2">
    <name type="scientific">Arundo donax</name>
    <name type="common">Giant reed</name>
    <name type="synonym">Donax arundinaceus</name>
    <dbReference type="NCBI Taxonomy" id="35708"/>
    <lineage>
        <taxon>Eukaryota</taxon>
        <taxon>Viridiplantae</taxon>
        <taxon>Streptophyta</taxon>
        <taxon>Embryophyta</taxon>
        <taxon>Tracheophyta</taxon>
        <taxon>Spermatophyta</taxon>
        <taxon>Magnoliopsida</taxon>
        <taxon>Liliopsida</taxon>
        <taxon>Poales</taxon>
        <taxon>Poaceae</taxon>
        <taxon>PACMAD clade</taxon>
        <taxon>Arundinoideae</taxon>
        <taxon>Arundineae</taxon>
        <taxon>Arundo</taxon>
    </lineage>
</organism>
<accession>A0A0A9DQN4</accession>
<sequence>MGRRVRPLQPSGSRQRTMHQPMRTRKYMHRFLHPPGSRISRRLTRADRFRSEGTELMSYREMLHGGEPLVLICFVSRLARKVLF</sequence>
<name>A0A0A9DQN4_ARUDO</name>
<evidence type="ECO:0000256" key="1">
    <source>
        <dbReference type="SAM" id="MobiDB-lite"/>
    </source>
</evidence>